<dbReference type="EMBL" id="QKVK01000005">
    <property type="protein sequence ID" value="PZF76570.1"/>
    <property type="molecule type" value="Genomic_DNA"/>
</dbReference>
<protein>
    <recommendedName>
        <fullName evidence="3">Chemotaxis protein</fullName>
    </recommendedName>
</protein>
<dbReference type="AlphaFoldDB" id="A0A2W2AVC9"/>
<evidence type="ECO:0000313" key="1">
    <source>
        <dbReference type="EMBL" id="PZF76570.1"/>
    </source>
</evidence>
<reference evidence="2" key="1">
    <citation type="submission" date="2018-06" db="EMBL/GenBank/DDBJ databases">
        <title>Aestuariibacter litoralis strain KCTC 52945T.</title>
        <authorList>
            <person name="Li X."/>
            <person name="Salam N."/>
            <person name="Li J.-L."/>
            <person name="Chen Y.-M."/>
            <person name="Yang Z.-W."/>
            <person name="Zhang L.-Y."/>
            <person name="Han M.-X."/>
            <person name="Xiao M."/>
            <person name="Li W.-J."/>
        </authorList>
    </citation>
    <scope>NUCLEOTIDE SEQUENCE [LARGE SCALE GENOMIC DNA]</scope>
    <source>
        <strain evidence="2">KCTC 52945</strain>
    </source>
</reference>
<gene>
    <name evidence="1" type="ORF">DK847_12250</name>
</gene>
<proteinExistence type="predicted"/>
<dbReference type="Proteomes" id="UP000248795">
    <property type="component" value="Unassembled WGS sequence"/>
</dbReference>
<evidence type="ECO:0000313" key="2">
    <source>
        <dbReference type="Proteomes" id="UP000248795"/>
    </source>
</evidence>
<comment type="caution">
    <text evidence="1">The sequence shown here is derived from an EMBL/GenBank/DDBJ whole genome shotgun (WGS) entry which is preliminary data.</text>
</comment>
<sequence length="119" mass="12719">MSHLPLPVLLSQLSHELGALQLMAADMEATVDDMIERHAGVLDARSIQNLQLLDILNQTLLALAQYAANTAALCSPEWKADGVATVHGITLASLAHRLSRGTGQAVKVEAESYELFSDA</sequence>
<name>A0A2W2AVC9_9HYPH</name>
<keyword evidence="2" id="KW-1185">Reference proteome</keyword>
<organism evidence="1 2">
    <name type="scientific">Aestuariivirga litoralis</name>
    <dbReference type="NCBI Taxonomy" id="2650924"/>
    <lineage>
        <taxon>Bacteria</taxon>
        <taxon>Pseudomonadati</taxon>
        <taxon>Pseudomonadota</taxon>
        <taxon>Alphaproteobacteria</taxon>
        <taxon>Hyphomicrobiales</taxon>
        <taxon>Aestuariivirgaceae</taxon>
        <taxon>Aestuariivirga</taxon>
    </lineage>
</organism>
<dbReference type="RefSeq" id="WP_111198807.1">
    <property type="nucleotide sequence ID" value="NZ_QKVK01000005.1"/>
</dbReference>
<accession>A0A2W2AVC9</accession>
<evidence type="ECO:0008006" key="3">
    <source>
        <dbReference type="Google" id="ProtNLM"/>
    </source>
</evidence>